<keyword evidence="3 5" id="KW-0238">DNA-binding</keyword>
<dbReference type="InterPro" id="IPR036390">
    <property type="entry name" value="WH_DNA-bd_sf"/>
</dbReference>
<dbReference type="SUPFAM" id="SSF46785">
    <property type="entry name" value="Winged helix' DNA-binding domain"/>
    <property type="match status" value="1"/>
</dbReference>
<dbReference type="Proteomes" id="UP000061660">
    <property type="component" value="Chromosome"/>
</dbReference>
<dbReference type="InterPro" id="IPR000847">
    <property type="entry name" value="LysR_HTH_N"/>
</dbReference>
<evidence type="ECO:0000313" key="6">
    <source>
        <dbReference type="Proteomes" id="UP000061660"/>
    </source>
</evidence>
<reference evidence="5 6" key="2">
    <citation type="journal article" date="2016" name="Genome Announc.">
        <title>Complete Genome Sequences of Two Interactive Moderate Thermophiles, Paenibacillus napthalenovorans 32O-Y and Paenibacillus sp. 32O-W.</title>
        <authorList>
            <person name="Butler R.R.III."/>
            <person name="Wang J."/>
            <person name="Stark B.C."/>
            <person name="Pombert J.F."/>
        </authorList>
    </citation>
    <scope>NUCLEOTIDE SEQUENCE [LARGE SCALE GENOMIC DNA]</scope>
    <source>
        <strain evidence="5 6">32O-Y</strain>
    </source>
</reference>
<comment type="similarity">
    <text evidence="1">Belongs to the LysR transcriptional regulatory family.</text>
</comment>
<reference evidence="6" key="1">
    <citation type="submission" date="2015-12" db="EMBL/GenBank/DDBJ databases">
        <title>Complete genome sequences of two moderately thermophilic Paenibacillus species.</title>
        <authorList>
            <person name="Butler R.III."/>
            <person name="Wang J."/>
            <person name="Stark B.C."/>
            <person name="Pombert J.-F."/>
        </authorList>
    </citation>
    <scope>NUCLEOTIDE SEQUENCE [LARGE SCALE GENOMIC DNA]</scope>
    <source>
        <strain evidence="6">32O-Y</strain>
    </source>
</reference>
<dbReference type="PROSITE" id="PS50931">
    <property type="entry name" value="HTH_LYSR"/>
    <property type="match status" value="1"/>
</dbReference>
<gene>
    <name evidence="5" type="ORF">IJ22_32340</name>
</gene>
<dbReference type="Gene3D" id="3.40.190.10">
    <property type="entry name" value="Periplasmic binding protein-like II"/>
    <property type="match status" value="2"/>
</dbReference>
<keyword evidence="2" id="KW-0805">Transcription regulation</keyword>
<proteinExistence type="inferred from homology"/>
<dbReference type="KEGG" id="pnp:IJ22_32340"/>
<protein>
    <submittedName>
        <fullName evidence="5">DNA-binding transcriptional regulator CynR</fullName>
    </submittedName>
</protein>
<evidence type="ECO:0000256" key="3">
    <source>
        <dbReference type="ARBA" id="ARBA00023125"/>
    </source>
</evidence>
<name>A0A0U2IMX7_9BACL</name>
<keyword evidence="4" id="KW-0804">Transcription</keyword>
<evidence type="ECO:0000256" key="1">
    <source>
        <dbReference type="ARBA" id="ARBA00009437"/>
    </source>
</evidence>
<dbReference type="Gene3D" id="1.10.10.10">
    <property type="entry name" value="Winged helix-like DNA-binding domain superfamily/Winged helix DNA-binding domain"/>
    <property type="match status" value="1"/>
</dbReference>
<dbReference type="Pfam" id="PF00126">
    <property type="entry name" value="HTH_1"/>
    <property type="match status" value="1"/>
</dbReference>
<evidence type="ECO:0000256" key="4">
    <source>
        <dbReference type="ARBA" id="ARBA00023163"/>
    </source>
</evidence>
<dbReference type="FunFam" id="1.10.10.10:FF:000001">
    <property type="entry name" value="LysR family transcriptional regulator"/>
    <property type="match status" value="1"/>
</dbReference>
<dbReference type="PATRIC" id="fig|162209.4.peg.3454"/>
<dbReference type="InterPro" id="IPR005119">
    <property type="entry name" value="LysR_subst-bd"/>
</dbReference>
<dbReference type="InterPro" id="IPR036388">
    <property type="entry name" value="WH-like_DNA-bd_sf"/>
</dbReference>
<dbReference type="PRINTS" id="PR00039">
    <property type="entry name" value="HTHLYSR"/>
</dbReference>
<organism evidence="5 6">
    <name type="scientific">Paenibacillus naphthalenovorans</name>
    <dbReference type="NCBI Taxonomy" id="162209"/>
    <lineage>
        <taxon>Bacteria</taxon>
        <taxon>Bacillati</taxon>
        <taxon>Bacillota</taxon>
        <taxon>Bacilli</taxon>
        <taxon>Bacillales</taxon>
        <taxon>Paenibacillaceae</taxon>
        <taxon>Paenibacillus</taxon>
    </lineage>
</organism>
<dbReference type="PANTHER" id="PTHR30126:SF40">
    <property type="entry name" value="HTH-TYPE TRANSCRIPTIONAL REGULATOR GLTR"/>
    <property type="match status" value="1"/>
</dbReference>
<accession>A0A0U2IMX7</accession>
<dbReference type="STRING" id="162209.IJ22_32340"/>
<dbReference type="GO" id="GO:0003700">
    <property type="term" value="F:DNA-binding transcription factor activity"/>
    <property type="evidence" value="ECO:0007669"/>
    <property type="project" value="InterPro"/>
</dbReference>
<dbReference type="SUPFAM" id="SSF53850">
    <property type="entry name" value="Periplasmic binding protein-like II"/>
    <property type="match status" value="1"/>
</dbReference>
<evidence type="ECO:0000256" key="2">
    <source>
        <dbReference type="ARBA" id="ARBA00023015"/>
    </source>
</evidence>
<dbReference type="RefSeq" id="WP_062409497.1">
    <property type="nucleotide sequence ID" value="NZ_BJCS01000010.1"/>
</dbReference>
<dbReference type="GO" id="GO:0000976">
    <property type="term" value="F:transcription cis-regulatory region binding"/>
    <property type="evidence" value="ECO:0007669"/>
    <property type="project" value="TreeGrafter"/>
</dbReference>
<dbReference type="Pfam" id="PF03466">
    <property type="entry name" value="LysR_substrate"/>
    <property type="match status" value="1"/>
</dbReference>
<dbReference type="EMBL" id="CP013652">
    <property type="protein sequence ID" value="ALS23595.1"/>
    <property type="molecule type" value="Genomic_DNA"/>
</dbReference>
<dbReference type="PANTHER" id="PTHR30126">
    <property type="entry name" value="HTH-TYPE TRANSCRIPTIONAL REGULATOR"/>
    <property type="match status" value="1"/>
</dbReference>
<dbReference type="AlphaFoldDB" id="A0A0U2IMX7"/>
<keyword evidence="6" id="KW-1185">Reference proteome</keyword>
<sequence>MELKNIEAFLMVVEKGSFSTAAEALYVTQPTISVRIQMLEQELQNPLFNRISGRKVILTPAGEKVLPYFREAYDNITKCMLALKEPPYEQKTITIACPNHMGVEIMPELLKALYNVFPQIDFTVNISTTKEILEDIRSGAVDIGLGYIQSASDTKGLDAIHIVNEQNILVCAPEHPLTQTGTITTAELKKERIITYSKPFLTTQLVDQFLKKNGLKDIQTVEINNLGWIKMMVRKGLGVAFLQKMIVSEELRNGTIVELPMNLPLPSAPIYLVLGTRLQQEIRETVVCAAKKLFQQL</sequence>
<dbReference type="OrthoDB" id="9803735at2"/>
<evidence type="ECO:0000313" key="5">
    <source>
        <dbReference type="EMBL" id="ALS23595.1"/>
    </source>
</evidence>
<dbReference type="CDD" id="cd05466">
    <property type="entry name" value="PBP2_LTTR_substrate"/>
    <property type="match status" value="1"/>
</dbReference>